<dbReference type="GO" id="GO:0003729">
    <property type="term" value="F:mRNA binding"/>
    <property type="evidence" value="ECO:0007669"/>
    <property type="project" value="InterPro"/>
</dbReference>
<dbReference type="AlphaFoldDB" id="A0A096AXX8"/>
<organism evidence="8 9">
    <name type="scientific">Prevotella amnii DNF00058</name>
    <dbReference type="NCBI Taxonomy" id="1401066"/>
    <lineage>
        <taxon>Bacteria</taxon>
        <taxon>Pseudomonadati</taxon>
        <taxon>Bacteroidota</taxon>
        <taxon>Bacteroidia</taxon>
        <taxon>Bacteroidales</taxon>
        <taxon>Prevotellaceae</taxon>
        <taxon>Prevotella</taxon>
    </lineage>
</organism>
<keyword evidence="9" id="KW-1185">Reference proteome</keyword>
<dbReference type="GO" id="GO:0016787">
    <property type="term" value="F:hydrolase activity"/>
    <property type="evidence" value="ECO:0007669"/>
    <property type="project" value="UniProtKB-KW"/>
</dbReference>
<reference evidence="8 9" key="1">
    <citation type="submission" date="2014-07" db="EMBL/GenBank/DDBJ databases">
        <authorList>
            <person name="McCorrison J."/>
            <person name="Sanka R."/>
            <person name="Torralba M."/>
            <person name="Gillis M."/>
            <person name="Haft D.H."/>
            <person name="Methe B."/>
            <person name="Sutton G."/>
            <person name="Nelson K.E."/>
        </authorList>
    </citation>
    <scope>NUCLEOTIDE SEQUENCE [LARGE SCALE GENOMIC DNA]</scope>
    <source>
        <strain evidence="8 9">DNF00058</strain>
    </source>
</reference>
<accession>A0A096AXX8</accession>
<sequence>MKYNQLYKELRKAGCLLTQHGAEHDEWTNPATGAKIRITRHGSHEVKTGLLKKIYKVLLGR</sequence>
<comment type="similarity">
    <text evidence="1">Belongs to the HicA mRNA interferase family.</text>
</comment>
<evidence type="ECO:0000313" key="9">
    <source>
        <dbReference type="Proteomes" id="UP000029614"/>
    </source>
</evidence>
<evidence type="ECO:0000256" key="7">
    <source>
        <dbReference type="ARBA" id="ARBA00023016"/>
    </source>
</evidence>
<dbReference type="Gene3D" id="3.30.920.30">
    <property type="entry name" value="Hypothetical protein"/>
    <property type="match status" value="1"/>
</dbReference>
<dbReference type="GO" id="GO:0004519">
    <property type="term" value="F:endonuclease activity"/>
    <property type="evidence" value="ECO:0007669"/>
    <property type="project" value="UniProtKB-KW"/>
</dbReference>
<evidence type="ECO:0000256" key="3">
    <source>
        <dbReference type="ARBA" id="ARBA00022722"/>
    </source>
</evidence>
<dbReference type="RefSeq" id="WP_036855974.1">
    <property type="nucleotide sequence ID" value="NZ_JRNU01000034.1"/>
</dbReference>
<keyword evidence="4" id="KW-0255">Endonuclease</keyword>
<comment type="caution">
    <text evidence="8">The sequence shown here is derived from an EMBL/GenBank/DDBJ whole genome shotgun (WGS) entry which is preliminary data.</text>
</comment>
<keyword evidence="3" id="KW-0540">Nuclease</keyword>
<keyword evidence="5" id="KW-0378">Hydrolase</keyword>
<evidence type="ECO:0000256" key="2">
    <source>
        <dbReference type="ARBA" id="ARBA00022649"/>
    </source>
</evidence>
<evidence type="ECO:0000313" key="8">
    <source>
        <dbReference type="EMBL" id="KGF51571.1"/>
    </source>
</evidence>
<evidence type="ECO:0000256" key="1">
    <source>
        <dbReference type="ARBA" id="ARBA00006620"/>
    </source>
</evidence>
<keyword evidence="7" id="KW-0346">Stress response</keyword>
<dbReference type="OrthoDB" id="9798547at2"/>
<dbReference type="SUPFAM" id="SSF54786">
    <property type="entry name" value="YcfA/nrd intein domain"/>
    <property type="match status" value="1"/>
</dbReference>
<dbReference type="InterPro" id="IPR038570">
    <property type="entry name" value="HicA_sf"/>
</dbReference>
<name>A0A096AXX8_9BACT</name>
<keyword evidence="6" id="KW-0694">RNA-binding</keyword>
<dbReference type="InterPro" id="IPR012933">
    <property type="entry name" value="HicA_mRNA_interferase"/>
</dbReference>
<keyword evidence="2" id="KW-1277">Toxin-antitoxin system</keyword>
<protein>
    <submittedName>
        <fullName evidence="8">Toxin HicA</fullName>
    </submittedName>
</protein>
<dbReference type="EMBL" id="JRNU01000034">
    <property type="protein sequence ID" value="KGF51571.1"/>
    <property type="molecule type" value="Genomic_DNA"/>
</dbReference>
<proteinExistence type="inferred from homology"/>
<evidence type="ECO:0000256" key="5">
    <source>
        <dbReference type="ARBA" id="ARBA00022801"/>
    </source>
</evidence>
<dbReference type="Pfam" id="PF07927">
    <property type="entry name" value="HicA_toxin"/>
    <property type="match status" value="1"/>
</dbReference>
<dbReference type="Proteomes" id="UP000029614">
    <property type="component" value="Unassembled WGS sequence"/>
</dbReference>
<evidence type="ECO:0000256" key="6">
    <source>
        <dbReference type="ARBA" id="ARBA00022884"/>
    </source>
</evidence>
<evidence type="ECO:0000256" key="4">
    <source>
        <dbReference type="ARBA" id="ARBA00022759"/>
    </source>
</evidence>
<gene>
    <name evidence="8" type="ORF">HMPREF9302_06925</name>
</gene>